<dbReference type="Gene3D" id="1.10.10.10">
    <property type="entry name" value="Winged helix-like DNA-binding domain superfamily/Winged helix DNA-binding domain"/>
    <property type="match status" value="1"/>
</dbReference>
<evidence type="ECO:0000256" key="3">
    <source>
        <dbReference type="ARBA" id="ARBA00023163"/>
    </source>
</evidence>
<dbReference type="GO" id="GO:0006355">
    <property type="term" value="P:regulation of DNA-templated transcription"/>
    <property type="evidence" value="ECO:0007669"/>
    <property type="project" value="InterPro"/>
</dbReference>
<keyword evidence="2" id="KW-0238">DNA-binding</keyword>
<dbReference type="AlphaFoldDB" id="A0A499UCL3"/>
<dbReference type="Pfam" id="PF00989">
    <property type="entry name" value="PAS"/>
    <property type="match status" value="1"/>
</dbReference>
<dbReference type="NCBIfam" id="TIGR00229">
    <property type="entry name" value="sensory_box"/>
    <property type="match status" value="1"/>
</dbReference>
<dbReference type="CDD" id="cd00130">
    <property type="entry name" value="PAS"/>
    <property type="match status" value="1"/>
</dbReference>
<dbReference type="InterPro" id="IPR016032">
    <property type="entry name" value="Sig_transdc_resp-reg_C-effctor"/>
</dbReference>
<reference evidence="6 7" key="1">
    <citation type="journal article" date="2020" name="Int. J. Syst. Evol. Microbiol.">
        <title>Reclassification of Streptomyces castelarensis and Streptomyces sporoclivatus as later heterotypic synonyms of Streptomyces antimycoticus.</title>
        <authorList>
            <person name="Komaki H."/>
            <person name="Tamura T."/>
        </authorList>
    </citation>
    <scope>NUCLEOTIDE SEQUENCE [LARGE SCALE GENOMIC DNA]</scope>
    <source>
        <strain evidence="6 7">NBRC 100767</strain>
    </source>
</reference>
<dbReference type="InterPro" id="IPR000792">
    <property type="entry name" value="Tscrpt_reg_LuxR_C"/>
</dbReference>
<dbReference type="SUPFAM" id="SSF55785">
    <property type="entry name" value="PYP-like sensor domain (PAS domain)"/>
    <property type="match status" value="1"/>
</dbReference>
<dbReference type="SUPFAM" id="SSF46894">
    <property type="entry name" value="C-terminal effector domain of the bipartite response regulators"/>
    <property type="match status" value="1"/>
</dbReference>
<evidence type="ECO:0000256" key="1">
    <source>
        <dbReference type="ARBA" id="ARBA00023015"/>
    </source>
</evidence>
<evidence type="ECO:0000313" key="7">
    <source>
        <dbReference type="Proteomes" id="UP000463951"/>
    </source>
</evidence>
<feature type="domain" description="HTH luxR-type" evidence="4">
    <location>
        <begin position="125"/>
        <end position="190"/>
    </location>
</feature>
<keyword evidence="3" id="KW-0804">Transcription</keyword>
<dbReference type="GO" id="GO:0003677">
    <property type="term" value="F:DNA binding"/>
    <property type="evidence" value="ECO:0007669"/>
    <property type="project" value="UniProtKB-KW"/>
</dbReference>
<dbReference type="SMART" id="SM00421">
    <property type="entry name" value="HTH_LUXR"/>
    <property type="match status" value="1"/>
</dbReference>
<keyword evidence="1" id="KW-0805">Transcription regulation</keyword>
<evidence type="ECO:0000259" key="4">
    <source>
        <dbReference type="PROSITE" id="PS50043"/>
    </source>
</evidence>
<sequence>MPGQAVPAAASRHATGMATLAPDLHVVAGDEDFCRHFGASSAELCGRSLFDLLHPSTSPVLREHFSRLHDGRRTRFTERVLGCHSRGQVFSGKLTGTAIQGRTDRLSAIVVMVKPDDDRPEEAPAATGQKLLSPLEARILEGVATGASTVQMAAKLYLSRQGVEYHVGSMLRKMKAPNRAALVSRAYAAGMLTVGTWPARVRPEFIK</sequence>
<proteinExistence type="predicted"/>
<evidence type="ECO:0000259" key="5">
    <source>
        <dbReference type="PROSITE" id="PS50112"/>
    </source>
</evidence>
<dbReference type="PROSITE" id="PS50043">
    <property type="entry name" value="HTH_LUXR_2"/>
    <property type="match status" value="1"/>
</dbReference>
<name>A0A499UCL3_9ACTN</name>
<evidence type="ECO:0000256" key="2">
    <source>
        <dbReference type="ARBA" id="ARBA00023125"/>
    </source>
</evidence>
<organism evidence="6 7">
    <name type="scientific">Streptomyces antimycoticus</name>
    <dbReference type="NCBI Taxonomy" id="68175"/>
    <lineage>
        <taxon>Bacteria</taxon>
        <taxon>Bacillati</taxon>
        <taxon>Actinomycetota</taxon>
        <taxon>Actinomycetes</taxon>
        <taxon>Kitasatosporales</taxon>
        <taxon>Streptomycetaceae</taxon>
        <taxon>Streptomyces</taxon>
        <taxon>Streptomyces violaceusniger group</taxon>
    </lineage>
</organism>
<dbReference type="PROSITE" id="PS50112">
    <property type="entry name" value="PAS"/>
    <property type="match status" value="1"/>
</dbReference>
<evidence type="ECO:0008006" key="8">
    <source>
        <dbReference type="Google" id="ProtNLM"/>
    </source>
</evidence>
<evidence type="ECO:0000313" key="6">
    <source>
        <dbReference type="EMBL" id="BBJ38804.1"/>
    </source>
</evidence>
<dbReference type="CDD" id="cd06170">
    <property type="entry name" value="LuxR_C_like"/>
    <property type="match status" value="1"/>
</dbReference>
<dbReference type="Gene3D" id="3.30.450.20">
    <property type="entry name" value="PAS domain"/>
    <property type="match status" value="1"/>
</dbReference>
<dbReference type="Proteomes" id="UP000463951">
    <property type="component" value="Chromosome"/>
</dbReference>
<dbReference type="EMBL" id="AP019620">
    <property type="protein sequence ID" value="BBJ38804.1"/>
    <property type="molecule type" value="Genomic_DNA"/>
</dbReference>
<accession>A0A499UCL3</accession>
<protein>
    <recommendedName>
        <fullName evidence="8">LuxR family transcriptional regulator</fullName>
    </recommendedName>
</protein>
<feature type="domain" description="PAS" evidence="5">
    <location>
        <begin position="30"/>
        <end position="72"/>
    </location>
</feature>
<dbReference type="PANTHER" id="PTHR44688">
    <property type="entry name" value="DNA-BINDING TRANSCRIPTIONAL ACTIVATOR DEVR_DOSR"/>
    <property type="match status" value="1"/>
</dbReference>
<dbReference type="InterPro" id="IPR000014">
    <property type="entry name" value="PAS"/>
</dbReference>
<dbReference type="InterPro" id="IPR035965">
    <property type="entry name" value="PAS-like_dom_sf"/>
</dbReference>
<dbReference type="Pfam" id="PF00196">
    <property type="entry name" value="GerE"/>
    <property type="match status" value="1"/>
</dbReference>
<dbReference type="PANTHER" id="PTHR44688:SF16">
    <property type="entry name" value="DNA-BINDING TRANSCRIPTIONAL ACTIVATOR DEVR_DOSR"/>
    <property type="match status" value="1"/>
</dbReference>
<gene>
    <name evidence="6" type="ORF">SSPO_015220</name>
</gene>
<dbReference type="InterPro" id="IPR013767">
    <property type="entry name" value="PAS_fold"/>
</dbReference>
<dbReference type="InterPro" id="IPR036388">
    <property type="entry name" value="WH-like_DNA-bd_sf"/>
</dbReference>